<organism evidence="6 7">
    <name type="scientific">Glacieibacterium arshaanense</name>
    <dbReference type="NCBI Taxonomy" id="2511025"/>
    <lineage>
        <taxon>Bacteria</taxon>
        <taxon>Pseudomonadati</taxon>
        <taxon>Pseudomonadota</taxon>
        <taxon>Alphaproteobacteria</taxon>
        <taxon>Sphingomonadales</taxon>
        <taxon>Sphingosinicellaceae</taxon>
        <taxon>Glacieibacterium</taxon>
    </lineage>
</organism>
<evidence type="ECO:0000313" key="7">
    <source>
        <dbReference type="Proteomes" id="UP000297737"/>
    </source>
</evidence>
<dbReference type="RefSeq" id="WP_135245938.1">
    <property type="nucleotide sequence ID" value="NZ_SIHO01000002.1"/>
</dbReference>
<keyword evidence="3 6" id="KW-0378">Hydrolase</keyword>
<dbReference type="AlphaFoldDB" id="A0A4Y9EMR2"/>
<gene>
    <name evidence="6" type="ORF">EUV02_09185</name>
</gene>
<dbReference type="PIRSF" id="PIRSF001112">
    <property type="entry name" value="Epoxide_hydrolase"/>
    <property type="match status" value="1"/>
</dbReference>
<dbReference type="InterPro" id="IPR029058">
    <property type="entry name" value="AB_hydrolase_fold"/>
</dbReference>
<dbReference type="Pfam" id="PF06441">
    <property type="entry name" value="EHN"/>
    <property type="match status" value="1"/>
</dbReference>
<evidence type="ECO:0000259" key="5">
    <source>
        <dbReference type="Pfam" id="PF06441"/>
    </source>
</evidence>
<feature type="active site" description="Nucleophile" evidence="4">
    <location>
        <position position="179"/>
    </location>
</feature>
<evidence type="ECO:0000256" key="4">
    <source>
        <dbReference type="PIRSR" id="PIRSR001112-1"/>
    </source>
</evidence>
<dbReference type="SUPFAM" id="SSF53474">
    <property type="entry name" value="alpha/beta-Hydrolases"/>
    <property type="match status" value="1"/>
</dbReference>
<dbReference type="GO" id="GO:0004301">
    <property type="term" value="F:epoxide hydrolase activity"/>
    <property type="evidence" value="ECO:0007669"/>
    <property type="project" value="TreeGrafter"/>
</dbReference>
<accession>A0A4Y9EMR2</accession>
<dbReference type="PANTHER" id="PTHR21661:SF35">
    <property type="entry name" value="EPOXIDE HYDROLASE"/>
    <property type="match status" value="1"/>
</dbReference>
<proteinExistence type="inferred from homology"/>
<dbReference type="GO" id="GO:0097176">
    <property type="term" value="P:epoxide metabolic process"/>
    <property type="evidence" value="ECO:0007669"/>
    <property type="project" value="TreeGrafter"/>
</dbReference>
<sequence length="379" mass="42210">MSDTVTPFTLAVPQAQLDDLAARLAATRWPEKETVADWTQGSPLAKVQALVEHWRTRYDWRACEARLNALGQFKTNIDGLDIHFLHVRSKHPDALPLIVTHGWPGSVIEFMKVIGPLTDPTAHGGKAEDAFHVVMPSLPGFGFSGKPTQTGWGVPHIAMSWIKLMERLGYTRWVAQGGDWGAAVTTAIGVIKPPACAAIHVNMPLIFPGPEDMADLTPMEASAVAGLQHYQEWDSGYSKQQGTRPQTLGYALVDSPAGQAAWIYEKMWAWTDNQGNPEDALTMDEMLDNIMLYWLPATGASSGRLYWESFGSFGSQQLDLPVGVSIYPKEIFRSSRRWGERHMSNIIHWNEMPKGGHFAAWEQPALYVGEIRDCFRQVR</sequence>
<dbReference type="PANTHER" id="PTHR21661">
    <property type="entry name" value="EPOXIDE HYDROLASE 1-RELATED"/>
    <property type="match status" value="1"/>
</dbReference>
<dbReference type="OrthoDB" id="27092at2"/>
<comment type="caution">
    <text evidence="6">The sequence shown here is derived from an EMBL/GenBank/DDBJ whole genome shotgun (WGS) entry which is preliminary data.</text>
</comment>
<dbReference type="PRINTS" id="PR00412">
    <property type="entry name" value="EPOXHYDRLASE"/>
</dbReference>
<feature type="active site" description="Proton donor" evidence="4">
    <location>
        <position position="306"/>
    </location>
</feature>
<dbReference type="InterPro" id="IPR000639">
    <property type="entry name" value="Epox_hydrolase-like"/>
</dbReference>
<feature type="domain" description="Epoxide hydrolase N-terminal" evidence="5">
    <location>
        <begin position="5"/>
        <end position="110"/>
    </location>
</feature>
<reference evidence="6 7" key="1">
    <citation type="submission" date="2019-02" db="EMBL/GenBank/DDBJ databases">
        <title>Polymorphobacter sp. isolated from the lake at the Tibet of China.</title>
        <authorList>
            <person name="Li A."/>
        </authorList>
    </citation>
    <scope>NUCLEOTIDE SEQUENCE [LARGE SCALE GENOMIC DNA]</scope>
    <source>
        <strain evidence="6 7">DJ1R-1</strain>
    </source>
</reference>
<dbReference type="InterPro" id="IPR010497">
    <property type="entry name" value="Epoxide_hydro_N"/>
</dbReference>
<evidence type="ECO:0000256" key="2">
    <source>
        <dbReference type="ARBA" id="ARBA00022797"/>
    </source>
</evidence>
<evidence type="ECO:0000256" key="1">
    <source>
        <dbReference type="ARBA" id="ARBA00010088"/>
    </source>
</evidence>
<evidence type="ECO:0000256" key="3">
    <source>
        <dbReference type="ARBA" id="ARBA00022801"/>
    </source>
</evidence>
<dbReference type="InterPro" id="IPR016292">
    <property type="entry name" value="Epoxide_hydrolase"/>
</dbReference>
<dbReference type="Proteomes" id="UP000297737">
    <property type="component" value="Unassembled WGS sequence"/>
</dbReference>
<feature type="active site" description="Proton acceptor" evidence="4">
    <location>
        <position position="357"/>
    </location>
</feature>
<name>A0A4Y9EMR2_9SPHN</name>
<protein>
    <submittedName>
        <fullName evidence="6">Epoxide hydrolase</fullName>
    </submittedName>
</protein>
<keyword evidence="2" id="KW-0058">Aromatic hydrocarbons catabolism</keyword>
<dbReference type="EMBL" id="SIHO01000002">
    <property type="protein sequence ID" value="TFU03346.1"/>
    <property type="molecule type" value="Genomic_DNA"/>
</dbReference>
<keyword evidence="7" id="KW-1185">Reference proteome</keyword>
<dbReference type="Gene3D" id="3.40.50.1820">
    <property type="entry name" value="alpha/beta hydrolase"/>
    <property type="match status" value="1"/>
</dbReference>
<evidence type="ECO:0000313" key="6">
    <source>
        <dbReference type="EMBL" id="TFU03346.1"/>
    </source>
</evidence>
<comment type="similarity">
    <text evidence="1">Belongs to the peptidase S33 family.</text>
</comment>